<dbReference type="EMBL" id="JAYWIO010000001">
    <property type="protein sequence ID" value="KAK7292199.1"/>
    <property type="molecule type" value="Genomic_DNA"/>
</dbReference>
<name>A0AAN9J5K9_CROPI</name>
<dbReference type="GO" id="GO:0000976">
    <property type="term" value="F:transcription cis-regulatory region binding"/>
    <property type="evidence" value="ECO:0007669"/>
    <property type="project" value="UniProtKB-ARBA"/>
</dbReference>
<evidence type="ECO:0000256" key="1">
    <source>
        <dbReference type="ARBA" id="ARBA00023015"/>
    </source>
</evidence>
<protein>
    <recommendedName>
        <fullName evidence="5">NAC domain-containing protein</fullName>
    </recommendedName>
</protein>
<keyword evidence="1" id="KW-0805">Transcription regulation</keyword>
<proteinExistence type="predicted"/>
<keyword evidence="2" id="KW-0238">DNA-binding</keyword>
<dbReference type="InterPro" id="IPR003441">
    <property type="entry name" value="NAC-dom"/>
</dbReference>
<dbReference type="Proteomes" id="UP001372338">
    <property type="component" value="Unassembled WGS sequence"/>
</dbReference>
<evidence type="ECO:0000256" key="2">
    <source>
        <dbReference type="ARBA" id="ARBA00023125"/>
    </source>
</evidence>
<dbReference type="PANTHER" id="PTHR31744:SF104">
    <property type="entry name" value="NAC DOMAIN-CONTAINING PROTEIN 100"/>
    <property type="match status" value="1"/>
</dbReference>
<dbReference type="FunFam" id="2.170.150.80:FF:000006">
    <property type="entry name" value="NAC domain-containing protein 100-like"/>
    <property type="match status" value="1"/>
</dbReference>
<evidence type="ECO:0000256" key="4">
    <source>
        <dbReference type="ARBA" id="ARBA00023242"/>
    </source>
</evidence>
<evidence type="ECO:0000256" key="3">
    <source>
        <dbReference type="ARBA" id="ARBA00023163"/>
    </source>
</evidence>
<gene>
    <name evidence="6" type="ORF">RIF29_07971</name>
</gene>
<dbReference type="SUPFAM" id="SSF101941">
    <property type="entry name" value="NAC domain"/>
    <property type="match status" value="1"/>
</dbReference>
<keyword evidence="4" id="KW-0539">Nucleus</keyword>
<reference evidence="6 7" key="1">
    <citation type="submission" date="2024-01" db="EMBL/GenBank/DDBJ databases">
        <title>The genomes of 5 underutilized Papilionoideae crops provide insights into root nodulation and disease resistanc.</title>
        <authorList>
            <person name="Yuan L."/>
        </authorList>
    </citation>
    <scope>NUCLEOTIDE SEQUENCE [LARGE SCALE GENOMIC DNA]</scope>
    <source>
        <strain evidence="6">ZHUSHIDOU_FW_LH</strain>
        <tissue evidence="6">Leaf</tissue>
    </source>
</reference>
<dbReference type="Pfam" id="PF02365">
    <property type="entry name" value="NAM"/>
    <property type="match status" value="1"/>
</dbReference>
<evidence type="ECO:0000313" key="6">
    <source>
        <dbReference type="EMBL" id="KAK7292199.1"/>
    </source>
</evidence>
<sequence>MENVPVMYKQEDQMDLPPGFRFHPTDEELISHYLYKKVIDTKFTARAIGEVDLNRSEPWDLPWKAKMGEKEWYFFCVRDRKYPTGLRTNRATEAGYWKATGKDKEIIRGKSLVGMKKTLVFYKGRAPKGEKSNWVMHEYRLEGKYTVNYLPKTAKNEWVICRVFQKSSSGKKTHISGIMRMDSFANGFGGSVMPPKLMNDSAYVPCFSNQIDNVQRNNNQGGIFDPFNIPAYGNVLSNPLQIPPQRVPPPPTVTTSFYSPTQGVHVQAPPIQANLPLPGSVYNMQDQTQTMMRNLYDNNNSNNNPGSNMMNGGFKTDREMVSVSQETCLTTDVNMNHDTSSVVSNFGMCGRPFNNQHNPPVPSPALASAAAPMDLDGLWNYQGKFM</sequence>
<dbReference type="InterPro" id="IPR036093">
    <property type="entry name" value="NAC_dom_sf"/>
</dbReference>
<dbReference type="Gene3D" id="2.170.150.80">
    <property type="entry name" value="NAC domain"/>
    <property type="match status" value="1"/>
</dbReference>
<comment type="caution">
    <text evidence="6">The sequence shown here is derived from an EMBL/GenBank/DDBJ whole genome shotgun (WGS) entry which is preliminary data.</text>
</comment>
<dbReference type="PANTHER" id="PTHR31744">
    <property type="entry name" value="PROTEIN CUP-SHAPED COTYLEDON 2-RELATED"/>
    <property type="match status" value="1"/>
</dbReference>
<evidence type="ECO:0000313" key="7">
    <source>
        <dbReference type="Proteomes" id="UP001372338"/>
    </source>
</evidence>
<organism evidence="6 7">
    <name type="scientific">Crotalaria pallida</name>
    <name type="common">Smooth rattlebox</name>
    <name type="synonym">Crotalaria striata</name>
    <dbReference type="NCBI Taxonomy" id="3830"/>
    <lineage>
        <taxon>Eukaryota</taxon>
        <taxon>Viridiplantae</taxon>
        <taxon>Streptophyta</taxon>
        <taxon>Embryophyta</taxon>
        <taxon>Tracheophyta</taxon>
        <taxon>Spermatophyta</taxon>
        <taxon>Magnoliopsida</taxon>
        <taxon>eudicotyledons</taxon>
        <taxon>Gunneridae</taxon>
        <taxon>Pentapetalae</taxon>
        <taxon>rosids</taxon>
        <taxon>fabids</taxon>
        <taxon>Fabales</taxon>
        <taxon>Fabaceae</taxon>
        <taxon>Papilionoideae</taxon>
        <taxon>50 kb inversion clade</taxon>
        <taxon>genistoids sensu lato</taxon>
        <taxon>core genistoids</taxon>
        <taxon>Crotalarieae</taxon>
        <taxon>Crotalaria</taxon>
    </lineage>
</organism>
<keyword evidence="3" id="KW-0804">Transcription</keyword>
<dbReference type="PROSITE" id="PS51005">
    <property type="entry name" value="NAC"/>
    <property type="match status" value="1"/>
</dbReference>
<dbReference type="AlphaFoldDB" id="A0AAN9J5K9"/>
<accession>A0AAN9J5K9</accession>
<dbReference type="GO" id="GO:0006355">
    <property type="term" value="P:regulation of DNA-templated transcription"/>
    <property type="evidence" value="ECO:0007669"/>
    <property type="project" value="InterPro"/>
</dbReference>
<evidence type="ECO:0000259" key="5">
    <source>
        <dbReference type="PROSITE" id="PS51005"/>
    </source>
</evidence>
<keyword evidence="7" id="KW-1185">Reference proteome</keyword>
<feature type="domain" description="NAC" evidence="5">
    <location>
        <begin position="16"/>
        <end position="166"/>
    </location>
</feature>